<sequence length="403" mass="43853">MAAAHKWNSVKCAPGDTSGLCANQQPQLLGVTSALLALSTMVVVLRLVSRGLSAMSYWFDDAAIVVALIISWGDAICIYVLVKATGVGRHIEAVPNHSLTQYKSNWSYEILFPFTIVSIKMSILLFYNRLFGVRNAFRYSVFALMAATWAWGIAVFFATLFQCKPIAGNWDKTIPGSHCLLDHILLKLSIPNAVLDWFVLFLPIVVVWNLQISIDRKVALSAIFLVGAFACAASILRCWAIANIDHADPTWSYTRYMLWTQVELSVGIICACLPTLQPVLNATLGPCFGRVFATFHSTKKASAATDGSGPSSSSKWHASSSNKGSRNQMSGRGNSTVASNNGDWNRLADGTTGLAPTNNTVTSAWTVDEGDEQSDDAIPLKGIRVQQDLEQNMQRGLRPGMAL</sequence>
<keyword evidence="3 7" id="KW-1133">Transmembrane helix</keyword>
<dbReference type="PANTHER" id="PTHR33048:SF47">
    <property type="entry name" value="INTEGRAL MEMBRANE PROTEIN-RELATED"/>
    <property type="match status" value="1"/>
</dbReference>
<feature type="domain" description="Rhodopsin" evidence="8">
    <location>
        <begin position="45"/>
        <end position="281"/>
    </location>
</feature>
<dbReference type="Pfam" id="PF20684">
    <property type="entry name" value="Fung_rhodopsin"/>
    <property type="match status" value="1"/>
</dbReference>
<reference evidence="9 10" key="1">
    <citation type="journal article" date="2020" name="Genomics">
        <title>Complete, high-quality genomes from long-read metagenomic sequencing of two wolf lichen thalli reveals enigmatic genome architecture.</title>
        <authorList>
            <person name="McKenzie S.K."/>
            <person name="Walston R.F."/>
            <person name="Allen J.L."/>
        </authorList>
    </citation>
    <scope>NUCLEOTIDE SEQUENCE [LARGE SCALE GENOMIC DNA]</scope>
    <source>
        <strain evidence="9">WasteWater2</strain>
    </source>
</reference>
<evidence type="ECO:0000256" key="6">
    <source>
        <dbReference type="SAM" id="MobiDB-lite"/>
    </source>
</evidence>
<dbReference type="EMBL" id="JACCJC010000061">
    <property type="protein sequence ID" value="KAF6231092.1"/>
    <property type="molecule type" value="Genomic_DNA"/>
</dbReference>
<dbReference type="GO" id="GO:0016020">
    <property type="term" value="C:membrane"/>
    <property type="evidence" value="ECO:0007669"/>
    <property type="project" value="UniProtKB-SubCell"/>
</dbReference>
<dbReference type="RefSeq" id="XP_037160525.1">
    <property type="nucleotide sequence ID" value="XM_037312677.1"/>
</dbReference>
<dbReference type="AlphaFoldDB" id="A0A8H6L0N3"/>
<feature type="transmembrane region" description="Helical" evidence="7">
    <location>
        <begin position="28"/>
        <end position="49"/>
    </location>
</feature>
<keyword evidence="10" id="KW-1185">Reference proteome</keyword>
<feature type="transmembrane region" description="Helical" evidence="7">
    <location>
        <begin position="139"/>
        <end position="161"/>
    </location>
</feature>
<accession>A0A8H6L0N3</accession>
<feature type="region of interest" description="Disordered" evidence="6">
    <location>
        <begin position="303"/>
        <end position="359"/>
    </location>
</feature>
<dbReference type="Proteomes" id="UP000578531">
    <property type="component" value="Unassembled WGS sequence"/>
</dbReference>
<keyword evidence="4 7" id="KW-0472">Membrane</keyword>
<feature type="transmembrane region" description="Helical" evidence="7">
    <location>
        <begin position="106"/>
        <end position="127"/>
    </location>
</feature>
<feature type="compositionally biased region" description="Low complexity" evidence="6">
    <location>
        <begin position="303"/>
        <end position="325"/>
    </location>
</feature>
<comment type="subcellular location">
    <subcellularLocation>
        <location evidence="1">Membrane</location>
        <topology evidence="1">Multi-pass membrane protein</topology>
    </subcellularLocation>
</comment>
<evidence type="ECO:0000313" key="10">
    <source>
        <dbReference type="Proteomes" id="UP000578531"/>
    </source>
</evidence>
<evidence type="ECO:0000313" key="9">
    <source>
        <dbReference type="EMBL" id="KAF6231092.1"/>
    </source>
</evidence>
<dbReference type="InterPro" id="IPR049326">
    <property type="entry name" value="Rhodopsin_dom_fungi"/>
</dbReference>
<feature type="compositionally biased region" description="Polar residues" evidence="6">
    <location>
        <begin position="326"/>
        <end position="343"/>
    </location>
</feature>
<dbReference type="GeneID" id="59292438"/>
<protein>
    <recommendedName>
        <fullName evidence="8">Rhodopsin domain-containing protein</fullName>
    </recommendedName>
</protein>
<comment type="caution">
    <text evidence="9">The sequence shown here is derived from an EMBL/GenBank/DDBJ whole genome shotgun (WGS) entry which is preliminary data.</text>
</comment>
<organism evidence="9 10">
    <name type="scientific">Letharia columbiana</name>
    <dbReference type="NCBI Taxonomy" id="112416"/>
    <lineage>
        <taxon>Eukaryota</taxon>
        <taxon>Fungi</taxon>
        <taxon>Dikarya</taxon>
        <taxon>Ascomycota</taxon>
        <taxon>Pezizomycotina</taxon>
        <taxon>Lecanoromycetes</taxon>
        <taxon>OSLEUM clade</taxon>
        <taxon>Lecanoromycetidae</taxon>
        <taxon>Lecanorales</taxon>
        <taxon>Lecanorineae</taxon>
        <taxon>Parmeliaceae</taxon>
        <taxon>Letharia</taxon>
    </lineage>
</organism>
<evidence type="ECO:0000256" key="2">
    <source>
        <dbReference type="ARBA" id="ARBA00022692"/>
    </source>
</evidence>
<dbReference type="InterPro" id="IPR052337">
    <property type="entry name" value="SAT4-like"/>
</dbReference>
<proteinExistence type="inferred from homology"/>
<dbReference type="OrthoDB" id="5417844at2759"/>
<gene>
    <name evidence="9" type="ORF">HO173_010792</name>
</gene>
<evidence type="ECO:0000256" key="1">
    <source>
        <dbReference type="ARBA" id="ARBA00004141"/>
    </source>
</evidence>
<name>A0A8H6L0N3_9LECA</name>
<feature type="transmembrane region" description="Helical" evidence="7">
    <location>
        <begin position="222"/>
        <end position="244"/>
    </location>
</feature>
<evidence type="ECO:0000256" key="5">
    <source>
        <dbReference type="ARBA" id="ARBA00038359"/>
    </source>
</evidence>
<evidence type="ECO:0000256" key="4">
    <source>
        <dbReference type="ARBA" id="ARBA00023136"/>
    </source>
</evidence>
<feature type="transmembrane region" description="Helical" evidence="7">
    <location>
        <begin position="190"/>
        <end position="210"/>
    </location>
</feature>
<dbReference type="PANTHER" id="PTHR33048">
    <property type="entry name" value="PTH11-LIKE INTEGRAL MEMBRANE PROTEIN (AFU_ORTHOLOGUE AFUA_5G11245)"/>
    <property type="match status" value="1"/>
</dbReference>
<keyword evidence="2 7" id="KW-0812">Transmembrane</keyword>
<feature type="transmembrane region" description="Helical" evidence="7">
    <location>
        <begin position="61"/>
        <end position="82"/>
    </location>
</feature>
<evidence type="ECO:0000259" key="8">
    <source>
        <dbReference type="Pfam" id="PF20684"/>
    </source>
</evidence>
<comment type="similarity">
    <text evidence="5">Belongs to the SAT4 family.</text>
</comment>
<evidence type="ECO:0000256" key="7">
    <source>
        <dbReference type="SAM" id="Phobius"/>
    </source>
</evidence>
<evidence type="ECO:0000256" key="3">
    <source>
        <dbReference type="ARBA" id="ARBA00022989"/>
    </source>
</evidence>